<dbReference type="AlphaFoldDB" id="A0A5E4BP91"/>
<evidence type="ECO:0000313" key="2">
    <source>
        <dbReference type="Proteomes" id="UP000335636"/>
    </source>
</evidence>
<name>A0A5E4BP91_MARMO</name>
<gene>
    <name evidence="1" type="ORF">MONAX_5E046780</name>
</gene>
<accession>A0A5E4BP91</accession>
<keyword evidence="2" id="KW-1185">Reference proteome</keyword>
<proteinExistence type="predicted"/>
<protein>
    <submittedName>
        <fullName evidence="1">Uncharacterized protein</fullName>
    </submittedName>
</protein>
<feature type="non-terminal residue" evidence="1">
    <location>
        <position position="73"/>
    </location>
</feature>
<dbReference type="EMBL" id="CABDUW010000540">
    <property type="protein sequence ID" value="VTJ71076.1"/>
    <property type="molecule type" value="Genomic_DNA"/>
</dbReference>
<sequence length="73" mass="8135">MPAINKVNKDITVSRGHRTQGGTCRSCEGIGPRKIGPEAEVISRGENFYRLSRLTTTKATFDIYTEPRARTHS</sequence>
<evidence type="ECO:0000313" key="1">
    <source>
        <dbReference type="EMBL" id="VTJ71076.1"/>
    </source>
</evidence>
<reference evidence="1" key="1">
    <citation type="submission" date="2019-04" db="EMBL/GenBank/DDBJ databases">
        <authorList>
            <person name="Alioto T."/>
            <person name="Alioto T."/>
        </authorList>
    </citation>
    <scope>NUCLEOTIDE SEQUENCE [LARGE SCALE GENOMIC DNA]</scope>
</reference>
<organism evidence="1 2">
    <name type="scientific">Marmota monax</name>
    <name type="common">Woodchuck</name>
    <dbReference type="NCBI Taxonomy" id="9995"/>
    <lineage>
        <taxon>Eukaryota</taxon>
        <taxon>Metazoa</taxon>
        <taxon>Chordata</taxon>
        <taxon>Craniata</taxon>
        <taxon>Vertebrata</taxon>
        <taxon>Euteleostomi</taxon>
        <taxon>Mammalia</taxon>
        <taxon>Eutheria</taxon>
        <taxon>Euarchontoglires</taxon>
        <taxon>Glires</taxon>
        <taxon>Rodentia</taxon>
        <taxon>Sciuromorpha</taxon>
        <taxon>Sciuridae</taxon>
        <taxon>Xerinae</taxon>
        <taxon>Marmotini</taxon>
        <taxon>Marmota</taxon>
    </lineage>
</organism>
<dbReference type="Proteomes" id="UP000335636">
    <property type="component" value="Unassembled WGS sequence"/>
</dbReference>
<comment type="caution">
    <text evidence="1">The sequence shown here is derived from an EMBL/GenBank/DDBJ whole genome shotgun (WGS) entry which is preliminary data.</text>
</comment>